<dbReference type="Gene3D" id="3.30.450.20">
    <property type="entry name" value="PAS domain"/>
    <property type="match status" value="2"/>
</dbReference>
<dbReference type="SMART" id="SM00283">
    <property type="entry name" value="MA"/>
    <property type="match status" value="1"/>
</dbReference>
<dbReference type="InterPro" id="IPR004089">
    <property type="entry name" value="MCPsignal_dom"/>
</dbReference>
<evidence type="ECO:0000313" key="7">
    <source>
        <dbReference type="EMBL" id="MBP2296445.1"/>
    </source>
</evidence>
<dbReference type="Pfam" id="PF00015">
    <property type="entry name" value="MCPsignal"/>
    <property type="match status" value="1"/>
</dbReference>
<reference evidence="7 8" key="1">
    <citation type="submission" date="2021-03" db="EMBL/GenBank/DDBJ databases">
        <title>Genomic Encyclopedia of Type Strains, Phase III (KMG-III): the genomes of soil and plant-associated and newly described type strains.</title>
        <authorList>
            <person name="Whitman W."/>
        </authorList>
    </citation>
    <scope>NUCLEOTIDE SEQUENCE [LARGE SCALE GENOMIC DNA]</scope>
    <source>
        <strain evidence="7 8">IMMIB AFH-6</strain>
    </source>
</reference>
<proteinExistence type="inferred from homology"/>
<dbReference type="InterPro" id="IPR035965">
    <property type="entry name" value="PAS-like_dom_sf"/>
</dbReference>
<evidence type="ECO:0000259" key="6">
    <source>
        <dbReference type="PROSITE" id="PS50192"/>
    </source>
</evidence>
<dbReference type="PANTHER" id="PTHR24422">
    <property type="entry name" value="CHEMOTAXIS PROTEIN METHYLTRANSFERASE"/>
    <property type="match status" value="1"/>
</dbReference>
<comment type="similarity">
    <text evidence="1">Belongs to the methyl-accepting chemotaxis (MCP) protein family.</text>
</comment>
<dbReference type="CDD" id="cd00130">
    <property type="entry name" value="PAS"/>
    <property type="match status" value="2"/>
</dbReference>
<dbReference type="Proteomes" id="UP000781958">
    <property type="component" value="Unassembled WGS sequence"/>
</dbReference>
<protein>
    <submittedName>
        <fullName evidence="7">Methyl-accepting chemotaxis protein</fullName>
    </submittedName>
</protein>
<dbReference type="NCBIfam" id="TIGR00229">
    <property type="entry name" value="sensory_box"/>
    <property type="match status" value="2"/>
</dbReference>
<dbReference type="Pfam" id="PF08447">
    <property type="entry name" value="PAS_3"/>
    <property type="match status" value="2"/>
</dbReference>
<organism evidence="7 8">
    <name type="scientific">Azospirillum rugosum</name>
    <dbReference type="NCBI Taxonomy" id="416170"/>
    <lineage>
        <taxon>Bacteria</taxon>
        <taxon>Pseudomonadati</taxon>
        <taxon>Pseudomonadota</taxon>
        <taxon>Alphaproteobacteria</taxon>
        <taxon>Rhodospirillales</taxon>
        <taxon>Azospirillaceae</taxon>
        <taxon>Azospirillum</taxon>
    </lineage>
</organism>
<keyword evidence="2" id="KW-0807">Transducer</keyword>
<comment type="caution">
    <text evidence="7">The sequence shown here is derived from an EMBL/GenBank/DDBJ whole genome shotgun (WGS) entry which is preliminary data.</text>
</comment>
<evidence type="ECO:0000313" key="8">
    <source>
        <dbReference type="Proteomes" id="UP000781958"/>
    </source>
</evidence>
<feature type="domain" description="T-SNARE coiled-coil homology" evidence="6">
    <location>
        <begin position="382"/>
        <end position="444"/>
    </location>
</feature>
<dbReference type="InterPro" id="IPR013655">
    <property type="entry name" value="PAS_fold_3"/>
</dbReference>
<evidence type="ECO:0000256" key="2">
    <source>
        <dbReference type="PROSITE-ProRule" id="PRU00284"/>
    </source>
</evidence>
<sequence>MDGTIISANENFLTAVGYTLAEIKGKHHSIFVDPAERDGAAYRGFWDALRQGRHQTAEFRRIGKDGREIWIQASYNPILGGNGKPVRVIKFATDVTERKRLFSDFQGQIDAINRSQAVIHFAMDGTILDANGNFLTALGYRLDEVRGRHHSIFVDPAERDGADYRRFWEALRNGRYQVAEFRRIGKDGREVWIQASYNPILDPAGTPVKVVKFATDITAQVRERLRRSTVQTEIDGELGAITRSIATANEQAESAALASTRISSNVQAAASGAEELAASIGEIGRRMTDAAQVTEQAVDQAARTNSIMAGLADAANRIGDVVTLIQQIANQTNLLALNATIEAARAGEAGKGFAVVASEVKSLANQTAKATDEIAAQIASVQSATSEAVGAIGSIAGVIAQINEISAAIASAVEEQGAVTREMAANMTSAAEGVGSVSRSMNRIASATQVVSDSTRKVKETSQALLG</sequence>
<dbReference type="InterPro" id="IPR000700">
    <property type="entry name" value="PAS-assoc_C"/>
</dbReference>
<dbReference type="PROSITE" id="PS50112">
    <property type="entry name" value="PAS"/>
    <property type="match status" value="1"/>
</dbReference>
<dbReference type="PROSITE" id="PS50192">
    <property type="entry name" value="T_SNARE"/>
    <property type="match status" value="1"/>
</dbReference>
<dbReference type="SUPFAM" id="SSF55785">
    <property type="entry name" value="PYP-like sensor domain (PAS domain)"/>
    <property type="match status" value="2"/>
</dbReference>
<gene>
    <name evidence="7" type="ORF">J2851_006263</name>
</gene>
<accession>A0ABS4SV48</accession>
<dbReference type="InterPro" id="IPR000727">
    <property type="entry name" value="T_SNARE_dom"/>
</dbReference>
<feature type="domain" description="PAS" evidence="4">
    <location>
        <begin position="1"/>
        <end position="52"/>
    </location>
</feature>
<feature type="domain" description="PAC" evidence="5">
    <location>
        <begin position="55"/>
        <end position="107"/>
    </location>
</feature>
<evidence type="ECO:0000259" key="3">
    <source>
        <dbReference type="PROSITE" id="PS50111"/>
    </source>
</evidence>
<dbReference type="Gene3D" id="1.10.287.950">
    <property type="entry name" value="Methyl-accepting chemotaxis protein"/>
    <property type="match status" value="1"/>
</dbReference>
<keyword evidence="8" id="KW-1185">Reference proteome</keyword>
<dbReference type="PROSITE" id="PS50113">
    <property type="entry name" value="PAC"/>
    <property type="match status" value="2"/>
</dbReference>
<dbReference type="PANTHER" id="PTHR24422:SF10">
    <property type="entry name" value="CHEMOTAXIS PROTEIN METHYLTRANSFERASE 2"/>
    <property type="match status" value="1"/>
</dbReference>
<dbReference type="PROSITE" id="PS50111">
    <property type="entry name" value="CHEMOTAXIS_TRANSDUC_2"/>
    <property type="match status" value="1"/>
</dbReference>
<name>A0ABS4SV48_9PROT</name>
<feature type="domain" description="Methyl-accepting transducer" evidence="3">
    <location>
        <begin position="230"/>
        <end position="459"/>
    </location>
</feature>
<evidence type="ECO:0000259" key="5">
    <source>
        <dbReference type="PROSITE" id="PS50113"/>
    </source>
</evidence>
<dbReference type="SUPFAM" id="SSF58104">
    <property type="entry name" value="Methyl-accepting chemotaxis protein (MCP) signaling domain"/>
    <property type="match status" value="1"/>
</dbReference>
<feature type="domain" description="PAC" evidence="5">
    <location>
        <begin position="177"/>
        <end position="229"/>
    </location>
</feature>
<dbReference type="InterPro" id="IPR001610">
    <property type="entry name" value="PAC"/>
</dbReference>
<dbReference type="EMBL" id="JAGINP010000031">
    <property type="protein sequence ID" value="MBP2296445.1"/>
    <property type="molecule type" value="Genomic_DNA"/>
</dbReference>
<evidence type="ECO:0000256" key="1">
    <source>
        <dbReference type="ARBA" id="ARBA00029447"/>
    </source>
</evidence>
<dbReference type="InterPro" id="IPR000014">
    <property type="entry name" value="PAS"/>
</dbReference>
<evidence type="ECO:0000259" key="4">
    <source>
        <dbReference type="PROSITE" id="PS50112"/>
    </source>
</evidence>
<dbReference type="InterPro" id="IPR050903">
    <property type="entry name" value="Bact_Chemotaxis_MeTrfase"/>
</dbReference>
<dbReference type="SMART" id="SM00086">
    <property type="entry name" value="PAC"/>
    <property type="match status" value="2"/>
</dbReference>